<proteinExistence type="predicted"/>
<protein>
    <submittedName>
        <fullName evidence="1">Type II toxin-antitoxin system YhaV family toxin</fullName>
    </submittedName>
</protein>
<evidence type="ECO:0000313" key="1">
    <source>
        <dbReference type="EMBL" id="MBH8564639.1"/>
    </source>
</evidence>
<evidence type="ECO:0000313" key="2">
    <source>
        <dbReference type="Proteomes" id="UP000632766"/>
    </source>
</evidence>
<comment type="caution">
    <text evidence="1">The sequence shown here is derived from an EMBL/GenBank/DDBJ whole genome shotgun (WGS) entry which is preliminary data.</text>
</comment>
<dbReference type="Proteomes" id="UP000632766">
    <property type="component" value="Unassembled WGS sequence"/>
</dbReference>
<reference evidence="1 2" key="1">
    <citation type="journal article" date="2021" name="Int. J. Syst. Evol. Microbiol.">
        <title>Amazonocrinis nigriterrae gen. nov., sp. nov., Atlanticothrix silvestris gen. nov., sp. nov. and Dendronalium phyllosphericum gen. nov., sp. nov., nostocacean cyanobacteria from Brazilian environments.</title>
        <authorList>
            <person name="Alvarenga D.O."/>
            <person name="Andreote A.P.D."/>
            <person name="Branco L.H.Z."/>
            <person name="Delbaje E."/>
            <person name="Cruz R.B."/>
            <person name="Varani A.M."/>
            <person name="Fiore M.F."/>
        </authorList>
    </citation>
    <scope>NUCLEOTIDE SEQUENCE [LARGE SCALE GENOMIC DNA]</scope>
    <source>
        <strain evidence="1 2">CENA67</strain>
    </source>
</reference>
<keyword evidence="2" id="KW-1185">Reference proteome</keyword>
<sequence length="155" mass="18576">MTAFNCNGWQIFFYPLFNEQWVELRNRVRILKNDLPKQEFIQHPDAKLLKALNIGIKEKITQDPFTSYFVLQKPLQKYGRLKKMGLTERYRLFFRAFREQKIIIILWLGYPRKEGDKKDCYQFFTKKVENGELPDSINDLRAECELDDSGDNNED</sequence>
<dbReference type="GO" id="GO:0004540">
    <property type="term" value="F:RNA nuclease activity"/>
    <property type="evidence" value="ECO:0007669"/>
    <property type="project" value="InterPro"/>
</dbReference>
<dbReference type="EMBL" id="JAECZC010000048">
    <property type="protein sequence ID" value="MBH8564639.1"/>
    <property type="molecule type" value="Genomic_DNA"/>
</dbReference>
<dbReference type="InterPro" id="IPR021679">
    <property type="entry name" value="Toxin_endonuclease_YhaV"/>
</dbReference>
<organism evidence="1 2">
    <name type="scientific">Amazonocrinis nigriterrae CENA67</name>
    <dbReference type="NCBI Taxonomy" id="2794033"/>
    <lineage>
        <taxon>Bacteria</taxon>
        <taxon>Bacillati</taxon>
        <taxon>Cyanobacteriota</taxon>
        <taxon>Cyanophyceae</taxon>
        <taxon>Nostocales</taxon>
        <taxon>Nostocaceae</taxon>
        <taxon>Amazonocrinis</taxon>
        <taxon>Amazonocrinis nigriterrae</taxon>
    </lineage>
</organism>
<dbReference type="RefSeq" id="WP_198126472.1">
    <property type="nucleotide sequence ID" value="NZ_JAECZC010000048.1"/>
</dbReference>
<accession>A0A8J7HYK6</accession>
<dbReference type="AlphaFoldDB" id="A0A8J7HYK6"/>
<name>A0A8J7HYK6_9NOST</name>
<dbReference type="Pfam" id="PF11663">
    <property type="entry name" value="Toxin_YhaV"/>
    <property type="match status" value="1"/>
</dbReference>
<gene>
    <name evidence="1" type="ORF">I8748_21035</name>
</gene>
<dbReference type="GO" id="GO:0110001">
    <property type="term" value="C:toxin-antitoxin complex"/>
    <property type="evidence" value="ECO:0007669"/>
    <property type="project" value="InterPro"/>
</dbReference>